<proteinExistence type="predicted"/>
<dbReference type="EMBL" id="BMCG01000004">
    <property type="protein sequence ID" value="GGC13943.1"/>
    <property type="molecule type" value="Genomic_DNA"/>
</dbReference>
<protein>
    <recommendedName>
        <fullName evidence="4">Pilus assembly protein PilW</fullName>
    </recommendedName>
</protein>
<dbReference type="Pfam" id="PF16074">
    <property type="entry name" value="PilW"/>
    <property type="match status" value="1"/>
</dbReference>
<evidence type="ECO:0008006" key="4">
    <source>
        <dbReference type="Google" id="ProtNLM"/>
    </source>
</evidence>
<dbReference type="AlphaFoldDB" id="A0A8J2UPA8"/>
<dbReference type="GO" id="GO:0043683">
    <property type="term" value="P:type IV pilus assembly"/>
    <property type="evidence" value="ECO:0007669"/>
    <property type="project" value="InterPro"/>
</dbReference>
<organism evidence="2 3">
    <name type="scientific">Oxalicibacterium flavum</name>
    <dbReference type="NCBI Taxonomy" id="179467"/>
    <lineage>
        <taxon>Bacteria</taxon>
        <taxon>Pseudomonadati</taxon>
        <taxon>Pseudomonadota</taxon>
        <taxon>Betaproteobacteria</taxon>
        <taxon>Burkholderiales</taxon>
        <taxon>Oxalobacteraceae</taxon>
        <taxon>Oxalicibacterium</taxon>
    </lineage>
</organism>
<keyword evidence="1" id="KW-1133">Transmembrane helix</keyword>
<sequence length="278" mass="29739">MTASRPYLRFVTGSGPVHAMRGFGLIELMVAVVISLMVVLAISSLFLVQRRSYATQDDFSRMQENARTMTQTLSHALRNAGYWDASTVNSFGADPVLDGTNGSGNGSAASDTFTVRFYGSSTLDDSAVPDDSIVDCAGTGVARDSMVVQTFAIQDVGGVPSLTCRIGAADPVQLFPDVESMQLLYGEDTDGDGSINRLRPAGSVNMANVKSVMLSFVMRTPTNNHPTAANTVFNHFGAEYAPENVAPADDAGSVFVPADDQRMRRQFAFSVGVRNRLN</sequence>
<name>A0A8J2UPA8_9BURK</name>
<reference evidence="2" key="2">
    <citation type="submission" date="2020-09" db="EMBL/GenBank/DDBJ databases">
        <authorList>
            <person name="Sun Q."/>
            <person name="Sedlacek I."/>
        </authorList>
    </citation>
    <scope>NUCLEOTIDE SEQUENCE</scope>
    <source>
        <strain evidence="2">CCM 7086</strain>
    </source>
</reference>
<keyword evidence="1" id="KW-0812">Transmembrane</keyword>
<dbReference type="Proteomes" id="UP000620266">
    <property type="component" value="Unassembled WGS sequence"/>
</dbReference>
<comment type="caution">
    <text evidence="2">The sequence shown here is derived from an EMBL/GenBank/DDBJ whole genome shotgun (WGS) entry which is preliminary data.</text>
</comment>
<evidence type="ECO:0000313" key="3">
    <source>
        <dbReference type="Proteomes" id="UP000620266"/>
    </source>
</evidence>
<evidence type="ECO:0000313" key="2">
    <source>
        <dbReference type="EMBL" id="GGC13943.1"/>
    </source>
</evidence>
<gene>
    <name evidence="2" type="ORF">GCM10007205_23540</name>
</gene>
<feature type="transmembrane region" description="Helical" evidence="1">
    <location>
        <begin position="28"/>
        <end position="48"/>
    </location>
</feature>
<accession>A0A8J2UPA8</accession>
<dbReference type="InterPro" id="IPR032092">
    <property type="entry name" value="PilW"/>
</dbReference>
<evidence type="ECO:0000256" key="1">
    <source>
        <dbReference type="SAM" id="Phobius"/>
    </source>
</evidence>
<keyword evidence="3" id="KW-1185">Reference proteome</keyword>
<reference evidence="2" key="1">
    <citation type="journal article" date="2014" name="Int. J. Syst. Evol. Microbiol.">
        <title>Complete genome sequence of Corynebacterium casei LMG S-19264T (=DSM 44701T), isolated from a smear-ripened cheese.</title>
        <authorList>
            <consortium name="US DOE Joint Genome Institute (JGI-PGF)"/>
            <person name="Walter F."/>
            <person name="Albersmeier A."/>
            <person name="Kalinowski J."/>
            <person name="Ruckert C."/>
        </authorList>
    </citation>
    <scope>NUCLEOTIDE SEQUENCE</scope>
    <source>
        <strain evidence="2">CCM 7086</strain>
    </source>
</reference>
<dbReference type="RefSeq" id="WP_188396435.1">
    <property type="nucleotide sequence ID" value="NZ_BMCG01000004.1"/>
</dbReference>
<keyword evidence="1" id="KW-0472">Membrane</keyword>